<name>A0AAD9FVE9_PAPLA</name>
<proteinExistence type="predicted"/>
<feature type="region of interest" description="Disordered" evidence="1">
    <location>
        <begin position="1"/>
        <end position="20"/>
    </location>
</feature>
<accession>A0AAD9FVE9</accession>
<evidence type="ECO:0000256" key="1">
    <source>
        <dbReference type="SAM" id="MobiDB-lite"/>
    </source>
</evidence>
<evidence type="ECO:0000313" key="2">
    <source>
        <dbReference type="EMBL" id="KAK1926984.1"/>
    </source>
</evidence>
<reference evidence="2" key="1">
    <citation type="submission" date="2023-02" db="EMBL/GenBank/DDBJ databases">
        <title>Identification and recombinant expression of a fungal hydrolase from Papiliotrema laurentii that hydrolyzes apple cutin and clears colloidal polyester polyurethane.</title>
        <authorList>
            <consortium name="DOE Joint Genome Institute"/>
            <person name="Roman V.A."/>
            <person name="Bojanowski C."/>
            <person name="Crable B.R."/>
            <person name="Wagner D.N."/>
            <person name="Hung C.S."/>
            <person name="Nadeau L.J."/>
            <person name="Schratz L."/>
            <person name="Haridas S."/>
            <person name="Pangilinan J."/>
            <person name="Lipzen A."/>
            <person name="Na H."/>
            <person name="Yan M."/>
            <person name="Ng V."/>
            <person name="Grigoriev I.V."/>
            <person name="Spatafora J.W."/>
            <person name="Barlow D."/>
            <person name="Biffinger J."/>
            <person name="Kelley-Loughnane N."/>
            <person name="Varaljay V.A."/>
            <person name="Crookes-Goodson W.J."/>
        </authorList>
    </citation>
    <scope>NUCLEOTIDE SEQUENCE</scope>
    <source>
        <strain evidence="2">5307AH</strain>
    </source>
</reference>
<evidence type="ECO:0000313" key="3">
    <source>
        <dbReference type="Proteomes" id="UP001182556"/>
    </source>
</evidence>
<protein>
    <submittedName>
        <fullName evidence="2">Uncharacterized protein</fullName>
    </submittedName>
</protein>
<gene>
    <name evidence="2" type="ORF">DB88DRAFT_507091</name>
</gene>
<keyword evidence="3" id="KW-1185">Reference proteome</keyword>
<dbReference type="EMBL" id="JAODAN010000001">
    <property type="protein sequence ID" value="KAK1926984.1"/>
    <property type="molecule type" value="Genomic_DNA"/>
</dbReference>
<dbReference type="Proteomes" id="UP001182556">
    <property type="component" value="Unassembled WGS sequence"/>
</dbReference>
<comment type="caution">
    <text evidence="2">The sequence shown here is derived from an EMBL/GenBank/DDBJ whole genome shotgun (WGS) entry which is preliminary data.</text>
</comment>
<organism evidence="2 3">
    <name type="scientific">Papiliotrema laurentii</name>
    <name type="common">Cryptococcus laurentii</name>
    <dbReference type="NCBI Taxonomy" id="5418"/>
    <lineage>
        <taxon>Eukaryota</taxon>
        <taxon>Fungi</taxon>
        <taxon>Dikarya</taxon>
        <taxon>Basidiomycota</taxon>
        <taxon>Agaricomycotina</taxon>
        <taxon>Tremellomycetes</taxon>
        <taxon>Tremellales</taxon>
        <taxon>Rhynchogastremaceae</taxon>
        <taxon>Papiliotrema</taxon>
    </lineage>
</organism>
<sequence length="381" mass="42241">MPSEHTLTTHHDPSSASSSHTNGCFIGSHLEEILRTFLGGNSDDVGRNLGMDKDVSERFVDEVLPAIGDCTDEESLRKVLTDFQDSDFIDYLPGYREFVSALTASGAPMVTRGLWQVAQALKGRPWPPRKIDAHIATAKEISDIVVVCEFAQQRINASLKDYRSQLQASSNSHLSDTPSGIDSIRAPECDTGIREEMEKALEGEFLDPEALKETMIKRCLETTIRNTLKAIWDTCVSAEALFAQSELFTEDDLTHLNVACEVLKPGLIDCFKQCGWLGSKDESARPVPDLSANQTNVTPASQLSFDPQLLAEIKTTLVSGTDPSHQLKKKIICHHLLTSLGTEFPVDHKVWQIPKCACEGCNEIPPTRDKQDYSRKRLRLT</sequence>
<dbReference type="AlphaFoldDB" id="A0AAD9FVE9"/>